<sequence>MERVESKIECWKESILNQAGKEVLIKAVLQAIPSYAMSILRFPKTFCNKLCAKIARFWRRNKKRDKDIHWRAWPKLWRVFCETRYHLVKKEEEANSNSRPSSSSNLENVWSGVWNMRSGLELKFNTTNSNPNTTLTYVKLLEVDINKSQEPNTYTAKEKRRAEKVPIT</sequence>
<dbReference type="PANTHER" id="PTHR33116:SF86">
    <property type="entry name" value="REVERSE TRANSCRIPTASE DOMAIN-CONTAINING PROTEIN"/>
    <property type="match status" value="1"/>
</dbReference>
<reference evidence="1 2" key="1">
    <citation type="submission" date="2019-01" db="EMBL/GenBank/DDBJ databases">
        <title>Sequencing of cultivated peanut Arachis hypogaea provides insights into genome evolution and oil improvement.</title>
        <authorList>
            <person name="Chen X."/>
        </authorList>
    </citation>
    <scope>NUCLEOTIDE SEQUENCE [LARGE SCALE GENOMIC DNA]</scope>
    <source>
        <strain evidence="2">cv. Fuhuasheng</strain>
        <tissue evidence="1">Leaves</tissue>
    </source>
</reference>
<gene>
    <name evidence="1" type="ORF">Ahy_B10g104723</name>
</gene>
<dbReference type="STRING" id="3818.A0A444X6C1"/>
<dbReference type="EMBL" id="SDMP01000020">
    <property type="protein sequence ID" value="RYQ85221.1"/>
    <property type="molecule type" value="Genomic_DNA"/>
</dbReference>
<evidence type="ECO:0000313" key="1">
    <source>
        <dbReference type="EMBL" id="RYQ85221.1"/>
    </source>
</evidence>
<name>A0A444X6C1_ARAHY</name>
<dbReference type="Proteomes" id="UP000289738">
    <property type="component" value="Chromosome B10"/>
</dbReference>
<evidence type="ECO:0000313" key="2">
    <source>
        <dbReference type="Proteomes" id="UP000289738"/>
    </source>
</evidence>
<dbReference type="PANTHER" id="PTHR33116">
    <property type="entry name" value="REVERSE TRANSCRIPTASE ZINC-BINDING DOMAIN-CONTAINING PROTEIN-RELATED-RELATED"/>
    <property type="match status" value="1"/>
</dbReference>
<keyword evidence="2" id="KW-1185">Reference proteome</keyword>
<accession>A0A444X6C1</accession>
<proteinExistence type="predicted"/>
<organism evidence="1 2">
    <name type="scientific">Arachis hypogaea</name>
    <name type="common">Peanut</name>
    <dbReference type="NCBI Taxonomy" id="3818"/>
    <lineage>
        <taxon>Eukaryota</taxon>
        <taxon>Viridiplantae</taxon>
        <taxon>Streptophyta</taxon>
        <taxon>Embryophyta</taxon>
        <taxon>Tracheophyta</taxon>
        <taxon>Spermatophyta</taxon>
        <taxon>Magnoliopsida</taxon>
        <taxon>eudicotyledons</taxon>
        <taxon>Gunneridae</taxon>
        <taxon>Pentapetalae</taxon>
        <taxon>rosids</taxon>
        <taxon>fabids</taxon>
        <taxon>Fabales</taxon>
        <taxon>Fabaceae</taxon>
        <taxon>Papilionoideae</taxon>
        <taxon>50 kb inversion clade</taxon>
        <taxon>dalbergioids sensu lato</taxon>
        <taxon>Dalbergieae</taxon>
        <taxon>Pterocarpus clade</taxon>
        <taxon>Arachis</taxon>
    </lineage>
</organism>
<comment type="caution">
    <text evidence="1">The sequence shown here is derived from an EMBL/GenBank/DDBJ whole genome shotgun (WGS) entry which is preliminary data.</text>
</comment>
<protein>
    <submittedName>
        <fullName evidence="1">Uncharacterized protein</fullName>
    </submittedName>
</protein>
<dbReference type="AlphaFoldDB" id="A0A444X6C1"/>